<dbReference type="SUPFAM" id="SSF101898">
    <property type="entry name" value="NHL repeat"/>
    <property type="match status" value="1"/>
</dbReference>
<keyword evidence="4" id="KW-1185">Reference proteome</keyword>
<evidence type="ECO:0000259" key="2">
    <source>
        <dbReference type="Pfam" id="PF18962"/>
    </source>
</evidence>
<protein>
    <submittedName>
        <fullName evidence="3">T9SS type A sorting domain-containing protein</fullName>
    </submittedName>
</protein>
<dbReference type="SUPFAM" id="SSF49299">
    <property type="entry name" value="PKD domain"/>
    <property type="match status" value="1"/>
</dbReference>
<dbReference type="Gene3D" id="2.60.40.10">
    <property type="entry name" value="Immunoglobulins"/>
    <property type="match status" value="1"/>
</dbReference>
<dbReference type="InterPro" id="IPR026444">
    <property type="entry name" value="Secre_tail"/>
</dbReference>
<organism evidence="3 4">
    <name type="scientific">Jejuia spongiicola</name>
    <dbReference type="NCBI Taxonomy" id="2942207"/>
    <lineage>
        <taxon>Bacteria</taxon>
        <taxon>Pseudomonadati</taxon>
        <taxon>Bacteroidota</taxon>
        <taxon>Flavobacteriia</taxon>
        <taxon>Flavobacteriales</taxon>
        <taxon>Flavobacteriaceae</taxon>
        <taxon>Jejuia</taxon>
    </lineage>
</organism>
<dbReference type="InterPro" id="IPR035986">
    <property type="entry name" value="PKD_dom_sf"/>
</dbReference>
<reference evidence="3" key="1">
    <citation type="submission" date="2022-05" db="EMBL/GenBank/DDBJ databases">
        <authorList>
            <person name="Park J.-S."/>
        </authorList>
    </citation>
    <scope>NUCLEOTIDE SEQUENCE</scope>
    <source>
        <strain evidence="3">2012CJ34-3</strain>
    </source>
</reference>
<evidence type="ECO:0000313" key="3">
    <source>
        <dbReference type="EMBL" id="MCL6294871.1"/>
    </source>
</evidence>
<dbReference type="Pfam" id="PF18962">
    <property type="entry name" value="Por_Secre_tail"/>
    <property type="match status" value="1"/>
</dbReference>
<dbReference type="EMBL" id="JAMFLZ010000003">
    <property type="protein sequence ID" value="MCL6294871.1"/>
    <property type="molecule type" value="Genomic_DNA"/>
</dbReference>
<sequence length="1189" mass="133918">MKTKLLFILLFFYFQISFGQWTNLNTGINDDLTSVVFFQDNGLVSGSKGLYYTLNGGDGSLNWQRFEISDNIQNSTLYNNTEFTACYSNPENTESSFKVYATGQDKVNKVAVLMSIEFPSMAYEIVSLNGIIDSRLEDIKYSTQRKKYYAVGNNSLLIYFTDSVLEYSKVEVNNNYGNFTSLNFDRYGYNPIIGCQERYLDFDAQRLTFDVFETPGVSHKDVIYSPNNPNFIYSVSNQYLLYGGSVMYPRNNYFYGPLNGNEIFRYGTSERLFVGTDHGIFISNNGGGILQWQPSSNNYFINDFWNTNGTQVLYACGKNGVVLKNEIPLEEVEPYAEIKFSGGCFTEGYSHNISIIKGDTQSCEWYVNNELVYSSCDKSSISYKFSNPGEYEIKLILNYNGTIKEIVKNIHIVITPKINKTISISDDILCKIETTEIFIENSEPNVQYILKNKETNEVFGTSPIGNGGTINFITSPIDLTGEFYFTAKNVLADCSIDFTDSFTITVEETKAEFVASLINAKQNEPVEFYQHATDAQNFSWNFGPNANASTSNLENPIVSYSAVGDNTVDLEVWSNEGCYDEITALKGPYTYEDEGHTEDCWILDSPDISSMFSVSDGFIVTGNNKAQNLNSKKGTNYVYNHTGGYAAKYDFNGILKWIVYTKPNDKYTDTYGTIRKGIEDQEGNIYLVGNSIASFYDSTGKETKLKKNFFDQNKGYYITKLDSNGKLIWYMHIKYSYALEKLFIDKENNLVITGQLNYYNDSPIYDIYLNGNLTDTMSVHPKPNDGLPYFSHFIAKFNSDGSLIWNTNIFISDSGGSHSIVNVDFDNLNNLYLTGTFRRRIAFCSTGSNVNETLLSGVDNSGEVLYLAKYNNQGILQWKLRSRTFNSLLDGTRPSSMITDGNGNCYVTGGNAINGSYSAEIENYIHTFENTDGSLTQEKVGSFFVAKVNTNGICEWIRGGVFSYYGNRSDIIKNGEEICVLGKISDRVEKSVETVFKDSNGNSITLNINRNDYFIAIYDASGNIKRIIQNGENGDNVFSNMQHFSNKSTNFFKGKGNNYYLSFHCKVDDAGESYSNFGNIIAPSNDYFGKVTRFTEDCGIIYYPTLLSNEKFNVNSSNYSVFPNPTQDFLNITSNSQITKLEVYNSLGQIVLLELNKASINVSSLNTGLYFIKIEDILGNSETKKVVKK</sequence>
<evidence type="ECO:0000313" key="4">
    <source>
        <dbReference type="Proteomes" id="UP001165381"/>
    </source>
</evidence>
<keyword evidence="1" id="KW-0732">Signal</keyword>
<dbReference type="InterPro" id="IPR013783">
    <property type="entry name" value="Ig-like_fold"/>
</dbReference>
<feature type="domain" description="Secretion system C-terminal sorting" evidence="2">
    <location>
        <begin position="1121"/>
        <end position="1186"/>
    </location>
</feature>
<proteinExistence type="predicted"/>
<evidence type="ECO:0000256" key="1">
    <source>
        <dbReference type="ARBA" id="ARBA00022729"/>
    </source>
</evidence>
<name>A0ABT0QD12_9FLAO</name>
<dbReference type="NCBIfam" id="TIGR04183">
    <property type="entry name" value="Por_Secre_tail"/>
    <property type="match status" value="1"/>
</dbReference>
<comment type="caution">
    <text evidence="3">The sequence shown here is derived from an EMBL/GenBank/DDBJ whole genome shotgun (WGS) entry which is preliminary data.</text>
</comment>
<accession>A0ABT0QD12</accession>
<dbReference type="Proteomes" id="UP001165381">
    <property type="component" value="Unassembled WGS sequence"/>
</dbReference>
<gene>
    <name evidence="3" type="ORF">M3P09_07690</name>
</gene>
<dbReference type="RefSeq" id="WP_249972666.1">
    <property type="nucleotide sequence ID" value="NZ_JAMFLZ010000003.1"/>
</dbReference>